<evidence type="ECO:0000313" key="5">
    <source>
        <dbReference type="Proteomes" id="UP000287766"/>
    </source>
</evidence>
<organism evidence="4 5">
    <name type="scientific">Pseudidiomarina aestuarii</name>
    <dbReference type="NCBI Taxonomy" id="624146"/>
    <lineage>
        <taxon>Bacteria</taxon>
        <taxon>Pseudomonadati</taxon>
        <taxon>Pseudomonadota</taxon>
        <taxon>Gammaproteobacteria</taxon>
        <taxon>Alteromonadales</taxon>
        <taxon>Idiomarinaceae</taxon>
        <taxon>Pseudidiomarina</taxon>
    </lineage>
</organism>
<feature type="domain" description="SbsA Ig-like" evidence="3">
    <location>
        <begin position="413"/>
        <end position="532"/>
    </location>
</feature>
<evidence type="ECO:0000259" key="3">
    <source>
        <dbReference type="Pfam" id="PF13205"/>
    </source>
</evidence>
<keyword evidence="5" id="KW-1185">Reference proteome</keyword>
<reference evidence="5" key="1">
    <citation type="journal article" date="2018" name="Front. Microbiol.">
        <title>Genome-Based Analysis Reveals the Taxonomy and Diversity of the Family Idiomarinaceae.</title>
        <authorList>
            <person name="Liu Y."/>
            <person name="Lai Q."/>
            <person name="Shao Z."/>
        </authorList>
    </citation>
    <scope>NUCLEOTIDE SEQUENCE [LARGE SCALE GENOMIC DNA]</scope>
    <source>
        <strain evidence="5">KYW314</strain>
    </source>
</reference>
<dbReference type="Gene3D" id="2.60.40.1220">
    <property type="match status" value="3"/>
</dbReference>
<dbReference type="Pfam" id="PF13205">
    <property type="entry name" value="Big_5"/>
    <property type="match status" value="5"/>
</dbReference>
<evidence type="ECO:0000313" key="4">
    <source>
        <dbReference type="EMBL" id="RUO38941.1"/>
    </source>
</evidence>
<dbReference type="InterPro" id="IPR021884">
    <property type="entry name" value="Ice-bd_prot"/>
</dbReference>
<accession>A0A7Z6ZRV7</accession>
<gene>
    <name evidence="4" type="ORF">CWE22_10955</name>
</gene>
<sequence>MQFNYTERIYLMCSKLSSFYGINKWLMLVLISTFLAACGDDGRDPILGNAGNVALSPTVTAVTPVNNATNVTVTGTQVTAQFSQAVNPLTTSTFTLTCAGSCTSPTGTITMNGASNIATFNITNPAVLSESTVYTATIQSATSSVNGLALANPYTWSFTTGLIPDTTMPRITATDPDITSPGPTANVPVDTAIAAVFSENMLATTINSGSFTVTCAAPCAAPAGAVTYDVSSRSAIFTTEQDLAYETTYTATMKSSVTDLAGNQLAGNQGSATTASDYEWQFMTGVAPDTIMPRITATVPLTTIPGPTPGTPVNTLVSAVFSEAMMASTITDANFTVTCETPCVNPTGDVSYESAAATAVFTPDANLEWETTYTATMNSSVTDLAGNELAGNQGAVAESSNYVWQFTTGLTPDITRPRVTLTEPLTTTPGPTPNVPVNTAITAIFSEDMLPAGVTDASFTVTCETPCVSPVGEVSYVVGSRSAVFNPDQNLEESATYTATLASTITDVAGNQLAGNQGSVNSASDYVWMFTTVAPMPVNTISIMDTDPLNAGMLAVCPNASINATFEIPSGTRLNPTTVNDMTFLITEEADPLNTVTAESIQIDVDTGTIITFIPQQQLDEDVTYRATIVGGVDGVKDLMVPGNEMLEDYLWTFTTVPATESCLQPIDLQSAAPFGTFGGTAGATNQGLLTVINGDLGTTAVSTAVTGFVSGPGCEYTITPLNEGQVNGNIFTSPPPPTVACPQDGTAVTAAIASQARLDAQAAYLELTPANLPGGQNPGNENLGGLTLEPGIYRAQSGAFLIQGSDLTLDGLGNQNAVFVFQMATTLTVGGPGADFPQSVILINGAQAKNIFWQVGSAATINAAGGGTMKGTIIAQEGVSISTAGNVNIVTLDGRALSLGAAVTVVNTVINVPAE</sequence>
<dbReference type="Proteomes" id="UP000287766">
    <property type="component" value="Unassembled WGS sequence"/>
</dbReference>
<evidence type="ECO:0000256" key="2">
    <source>
        <dbReference type="ARBA" id="ARBA00022729"/>
    </source>
</evidence>
<feature type="domain" description="SbsA Ig-like" evidence="3">
    <location>
        <begin position="57"/>
        <end position="160"/>
    </location>
</feature>
<keyword evidence="2" id="KW-0732">Signal</keyword>
<protein>
    <recommendedName>
        <fullName evidence="3">SbsA Ig-like domain-containing protein</fullName>
    </recommendedName>
</protein>
<feature type="domain" description="SbsA Ig-like" evidence="3">
    <location>
        <begin position="542"/>
        <end position="656"/>
    </location>
</feature>
<comment type="caution">
    <text evidence="4">The sequence shown here is derived from an EMBL/GenBank/DDBJ whole genome shotgun (WGS) entry which is preliminary data.</text>
</comment>
<dbReference type="InterPro" id="IPR014755">
    <property type="entry name" value="Cu-Rt/internalin_Ig-like"/>
</dbReference>
<dbReference type="InterPro" id="IPR032812">
    <property type="entry name" value="SbsA_Ig"/>
</dbReference>
<feature type="domain" description="SbsA Ig-like" evidence="3">
    <location>
        <begin position="289"/>
        <end position="408"/>
    </location>
</feature>
<name>A0A7Z6ZRV7_9GAMM</name>
<dbReference type="AlphaFoldDB" id="A0A7Z6ZRV7"/>
<feature type="domain" description="SbsA Ig-like" evidence="3">
    <location>
        <begin position="165"/>
        <end position="284"/>
    </location>
</feature>
<comment type="similarity">
    <text evidence="1">Belongs to the ice-binding protein family.</text>
</comment>
<evidence type="ECO:0000256" key="1">
    <source>
        <dbReference type="ARBA" id="ARBA00005445"/>
    </source>
</evidence>
<dbReference type="Pfam" id="PF11999">
    <property type="entry name" value="Ice_binding"/>
    <property type="match status" value="1"/>
</dbReference>
<dbReference type="EMBL" id="PIPR01000004">
    <property type="protein sequence ID" value="RUO38941.1"/>
    <property type="molecule type" value="Genomic_DNA"/>
</dbReference>
<proteinExistence type="inferred from homology"/>